<sequence length="335" mass="37514">MQILITGSAGFIGSALALRLLENGDTVIGVDNLNDYYDVELKKARLERTLKYPNYIDVRADIADRGTMEQLFAKHRPQRVVNLAAQAGVRYSLENPHSYVETNLVGFANILEGCRHHGVEHLVYASSSSVYGANTHMPFSVHDNVDHPVSLYAASKKANELMAHTYSHLYAIPTTGLRFFTVYGPWSRPDMAMITFARKMLAGEPIDVFNYGKHRRDFTYIDDIVEGIIRTLNHVAQPNPDWSGDAPDSATSRAPYRLYNIGSNQPIELMRYIEVLEDCLGVKAQKNLLPLQPGDMPDTYADVTNLVADVGYQPATTLEEGIGRFAQWYKSYYAA</sequence>
<evidence type="ECO:0000313" key="4">
    <source>
        <dbReference type="Proteomes" id="UP000243807"/>
    </source>
</evidence>
<dbReference type="Gene3D" id="3.40.50.720">
    <property type="entry name" value="NAD(P)-binding Rossmann-like Domain"/>
    <property type="match status" value="1"/>
</dbReference>
<evidence type="ECO:0000313" key="3">
    <source>
        <dbReference type="EMBL" id="APZ43532.1"/>
    </source>
</evidence>
<dbReference type="InterPro" id="IPR036291">
    <property type="entry name" value="NAD(P)-bd_dom_sf"/>
</dbReference>
<dbReference type="Pfam" id="PF01370">
    <property type="entry name" value="Epimerase"/>
    <property type="match status" value="1"/>
</dbReference>
<dbReference type="Proteomes" id="UP000243807">
    <property type="component" value="Chromosome"/>
</dbReference>
<name>A0A1P8UI77_9GAMM</name>
<proteinExistence type="predicted"/>
<evidence type="ECO:0000256" key="1">
    <source>
        <dbReference type="ARBA" id="ARBA00023027"/>
    </source>
</evidence>
<feature type="domain" description="NAD-dependent epimerase/dehydratase" evidence="2">
    <location>
        <begin position="3"/>
        <end position="237"/>
    </location>
</feature>
<dbReference type="OrthoDB" id="9803010at2"/>
<dbReference type="STRING" id="1765967.BW247_10905"/>
<dbReference type="SUPFAM" id="SSF51735">
    <property type="entry name" value="NAD(P)-binding Rossmann-fold domains"/>
    <property type="match status" value="1"/>
</dbReference>
<organism evidence="3 4">
    <name type="scientific">Acidihalobacter ferrooxydans</name>
    <dbReference type="NCBI Taxonomy" id="1765967"/>
    <lineage>
        <taxon>Bacteria</taxon>
        <taxon>Pseudomonadati</taxon>
        <taxon>Pseudomonadota</taxon>
        <taxon>Gammaproteobacteria</taxon>
        <taxon>Chromatiales</taxon>
        <taxon>Ectothiorhodospiraceae</taxon>
        <taxon>Acidihalobacter</taxon>
    </lineage>
</organism>
<evidence type="ECO:0000259" key="2">
    <source>
        <dbReference type="Pfam" id="PF01370"/>
    </source>
</evidence>
<keyword evidence="4" id="KW-1185">Reference proteome</keyword>
<accession>A0A1P8UI77</accession>
<gene>
    <name evidence="3" type="ORF">BW247_10905</name>
</gene>
<dbReference type="RefSeq" id="WP_076837172.1">
    <property type="nucleotide sequence ID" value="NZ_CP019434.1"/>
</dbReference>
<keyword evidence="1" id="KW-0520">NAD</keyword>
<dbReference type="EMBL" id="CP019434">
    <property type="protein sequence ID" value="APZ43532.1"/>
    <property type="molecule type" value="Genomic_DNA"/>
</dbReference>
<dbReference type="AlphaFoldDB" id="A0A1P8UI77"/>
<dbReference type="KEGG" id="afy:BW247_10905"/>
<dbReference type="PANTHER" id="PTHR43574">
    <property type="entry name" value="EPIMERASE-RELATED"/>
    <property type="match status" value="1"/>
</dbReference>
<protein>
    <submittedName>
        <fullName evidence="3">Capsular biosynthesis protein CpsI</fullName>
    </submittedName>
</protein>
<dbReference type="InterPro" id="IPR001509">
    <property type="entry name" value="Epimerase_deHydtase"/>
</dbReference>
<dbReference type="CDD" id="cd05253">
    <property type="entry name" value="UDP_GE_SDE_e"/>
    <property type="match status" value="1"/>
</dbReference>
<reference evidence="3 4" key="1">
    <citation type="submission" date="2017-01" db="EMBL/GenBank/DDBJ databases">
        <title>Draft sequence of Acidihalobacter ferrooxidans strain DSM 14175 (strain V8).</title>
        <authorList>
            <person name="Khaleque H.N."/>
            <person name="Ramsay J.P."/>
            <person name="Murphy R.J.T."/>
            <person name="Kaksonen A.H."/>
            <person name="Boxall N.J."/>
            <person name="Watkin E.L.J."/>
        </authorList>
    </citation>
    <scope>NUCLEOTIDE SEQUENCE [LARGE SCALE GENOMIC DNA]</scope>
    <source>
        <strain evidence="3 4">V8</strain>
    </source>
</reference>
<dbReference type="PRINTS" id="PR01713">
    <property type="entry name" value="NUCEPIMERASE"/>
</dbReference>